<reference evidence="1" key="1">
    <citation type="submission" date="2020-05" db="EMBL/GenBank/DDBJ databases">
        <title>Large-scale comparative analyses of tick genomes elucidate their genetic diversity and vector capacities.</title>
        <authorList>
            <person name="Jia N."/>
            <person name="Wang J."/>
            <person name="Shi W."/>
            <person name="Du L."/>
            <person name="Sun Y."/>
            <person name="Zhan W."/>
            <person name="Jiang J."/>
            <person name="Wang Q."/>
            <person name="Zhang B."/>
            <person name="Ji P."/>
            <person name="Sakyi L.B."/>
            <person name="Cui X."/>
            <person name="Yuan T."/>
            <person name="Jiang B."/>
            <person name="Yang W."/>
            <person name="Lam T.T.-Y."/>
            <person name="Chang Q."/>
            <person name="Ding S."/>
            <person name="Wang X."/>
            <person name="Zhu J."/>
            <person name="Ruan X."/>
            <person name="Zhao L."/>
            <person name="Wei J."/>
            <person name="Que T."/>
            <person name="Du C."/>
            <person name="Cheng J."/>
            <person name="Dai P."/>
            <person name="Han X."/>
            <person name="Huang E."/>
            <person name="Gao Y."/>
            <person name="Liu J."/>
            <person name="Shao H."/>
            <person name="Ye R."/>
            <person name="Li L."/>
            <person name="Wei W."/>
            <person name="Wang X."/>
            <person name="Wang C."/>
            <person name="Yang T."/>
            <person name="Huo Q."/>
            <person name="Li W."/>
            <person name="Guo W."/>
            <person name="Chen H."/>
            <person name="Zhou L."/>
            <person name="Ni X."/>
            <person name="Tian J."/>
            <person name="Zhou Y."/>
            <person name="Sheng Y."/>
            <person name="Liu T."/>
            <person name="Pan Y."/>
            <person name="Xia L."/>
            <person name="Li J."/>
            <person name="Zhao F."/>
            <person name="Cao W."/>
        </authorList>
    </citation>
    <scope>NUCLEOTIDE SEQUENCE</scope>
    <source>
        <strain evidence="1">Hyas-2018</strain>
    </source>
</reference>
<gene>
    <name evidence="1" type="ORF">HPB50_006990</name>
</gene>
<evidence type="ECO:0000313" key="2">
    <source>
        <dbReference type="Proteomes" id="UP000821845"/>
    </source>
</evidence>
<sequence>MRPRQGKLGRLRSRQAVSEAVRNGYEVETSWIPIEPRAVTLNIDCEAGVACKRRQFPLMQASAITLHKSQAGTYSSIVYDYSKMHPHKVVYAALSRCTYVNNLYLTNTKGDHRFHHKDRNEDKGTLSEFRRLEQHRWPTEGRAEGHGECDDGRATRKGFPP</sequence>
<comment type="caution">
    <text evidence="1">The sequence shown here is derived from an EMBL/GenBank/DDBJ whole genome shotgun (WGS) entry which is preliminary data.</text>
</comment>
<dbReference type="EMBL" id="CM023483">
    <property type="protein sequence ID" value="KAH6935586.1"/>
    <property type="molecule type" value="Genomic_DNA"/>
</dbReference>
<protein>
    <submittedName>
        <fullName evidence="1">Uncharacterized protein</fullName>
    </submittedName>
</protein>
<organism evidence="1 2">
    <name type="scientific">Hyalomma asiaticum</name>
    <name type="common">Tick</name>
    <dbReference type="NCBI Taxonomy" id="266040"/>
    <lineage>
        <taxon>Eukaryota</taxon>
        <taxon>Metazoa</taxon>
        <taxon>Ecdysozoa</taxon>
        <taxon>Arthropoda</taxon>
        <taxon>Chelicerata</taxon>
        <taxon>Arachnida</taxon>
        <taxon>Acari</taxon>
        <taxon>Parasitiformes</taxon>
        <taxon>Ixodida</taxon>
        <taxon>Ixodoidea</taxon>
        <taxon>Ixodidae</taxon>
        <taxon>Hyalomminae</taxon>
        <taxon>Hyalomma</taxon>
    </lineage>
</organism>
<accession>A0ACB7SNR0</accession>
<proteinExistence type="predicted"/>
<dbReference type="Proteomes" id="UP000821845">
    <property type="component" value="Chromosome 3"/>
</dbReference>
<name>A0ACB7SNR0_HYAAI</name>
<keyword evidence="2" id="KW-1185">Reference proteome</keyword>
<evidence type="ECO:0000313" key="1">
    <source>
        <dbReference type="EMBL" id="KAH6935586.1"/>
    </source>
</evidence>